<feature type="region of interest" description="Disordered" evidence="9">
    <location>
        <begin position="1"/>
        <end position="23"/>
    </location>
</feature>
<evidence type="ECO:0000256" key="3">
    <source>
        <dbReference type="ARBA" id="ARBA00012454"/>
    </source>
</evidence>
<organism evidence="11 12">
    <name type="scientific">Photobacterium leiognathi subsp. mandapamensis</name>
    <name type="common">Photobacterium mandapamensis</name>
    <dbReference type="NCBI Taxonomy" id="48408"/>
    <lineage>
        <taxon>Bacteria</taxon>
        <taxon>Pseudomonadati</taxon>
        <taxon>Pseudomonadota</taxon>
        <taxon>Gammaproteobacteria</taxon>
        <taxon>Vibrionales</taxon>
        <taxon>Vibrionaceae</taxon>
        <taxon>Photobacterium</taxon>
    </lineage>
</organism>
<evidence type="ECO:0000256" key="6">
    <source>
        <dbReference type="ARBA" id="ARBA00048555"/>
    </source>
</evidence>
<dbReference type="NCBIfam" id="TIGR00708">
    <property type="entry name" value="cobA"/>
    <property type="match status" value="1"/>
</dbReference>
<proteinExistence type="inferred from homology"/>
<dbReference type="Pfam" id="PF02572">
    <property type="entry name" value="CobA_CobO_BtuR"/>
    <property type="match status" value="1"/>
</dbReference>
<evidence type="ECO:0000256" key="7">
    <source>
        <dbReference type="ARBA" id="ARBA00048692"/>
    </source>
</evidence>
<comment type="pathway">
    <text evidence="1 8">Cofactor biosynthesis; adenosylcobalamin biosynthesis; adenosylcobalamin from cob(II)yrinate a,c-diamide: step 2/7.</text>
</comment>
<keyword evidence="8" id="KW-0169">Cobalamin biosynthesis</keyword>
<reference evidence="11 12" key="1">
    <citation type="submission" date="2018-03" db="EMBL/GenBank/DDBJ databases">
        <title>Whole genome sequencing of Histamine producing bacteria.</title>
        <authorList>
            <person name="Butler K."/>
        </authorList>
    </citation>
    <scope>NUCLEOTIDE SEQUENCE [LARGE SCALE GENOMIC DNA]</scope>
    <source>
        <strain evidence="11 12">Res.4.1</strain>
    </source>
</reference>
<dbReference type="SUPFAM" id="SSF52540">
    <property type="entry name" value="P-loop containing nucleoside triphosphate hydrolases"/>
    <property type="match status" value="1"/>
</dbReference>
<dbReference type="AlphaFoldDB" id="A0A2T3KYQ1"/>
<accession>A0A2T3KYQ1</accession>
<gene>
    <name evidence="11" type="primary">cobO</name>
    <name evidence="11" type="ORF">C0W93_04235</name>
</gene>
<comment type="subcellular location">
    <subcellularLocation>
        <location evidence="8">Cytoplasm</location>
    </subcellularLocation>
</comment>
<dbReference type="PIRSF" id="PIRSF015617">
    <property type="entry name" value="Adensltrnsf_CobA"/>
    <property type="match status" value="1"/>
</dbReference>
<dbReference type="Proteomes" id="UP000240530">
    <property type="component" value="Unassembled WGS sequence"/>
</dbReference>
<keyword evidence="8 11" id="KW-0808">Transferase</keyword>
<evidence type="ECO:0000256" key="5">
    <source>
        <dbReference type="ARBA" id="ARBA00024929"/>
    </source>
</evidence>
<dbReference type="UniPathway" id="UPA00148">
    <property type="reaction ID" value="UER00233"/>
</dbReference>
<keyword evidence="8" id="KW-0547">Nucleotide-binding</keyword>
<dbReference type="Pfam" id="PF12557">
    <property type="entry name" value="Co_AT_N"/>
    <property type="match status" value="1"/>
</dbReference>
<dbReference type="GO" id="GO:0009236">
    <property type="term" value="P:cobalamin biosynthetic process"/>
    <property type="evidence" value="ECO:0007669"/>
    <property type="project" value="UniProtKB-UniRule"/>
</dbReference>
<evidence type="ECO:0000256" key="2">
    <source>
        <dbReference type="ARBA" id="ARBA00007487"/>
    </source>
</evidence>
<dbReference type="GO" id="GO:0005524">
    <property type="term" value="F:ATP binding"/>
    <property type="evidence" value="ECO:0007669"/>
    <property type="project" value="UniProtKB-UniRule"/>
</dbReference>
<dbReference type="InterPro" id="IPR003724">
    <property type="entry name" value="CblAdoTrfase_CobA"/>
</dbReference>
<dbReference type="InterPro" id="IPR025826">
    <property type="entry name" value="Co_AT_N_dom"/>
</dbReference>
<feature type="domain" description="Cob(I)alamin adenosyltransferase N-terminal" evidence="10">
    <location>
        <begin position="1"/>
        <end position="26"/>
    </location>
</feature>
<protein>
    <recommendedName>
        <fullName evidence="3 8">Corrinoid adenosyltransferase</fullName>
        <ecNumber evidence="3 8">2.5.1.17</ecNumber>
    </recommendedName>
    <alternativeName>
        <fullName evidence="8">Cob(II)alamin adenosyltransferase</fullName>
    </alternativeName>
    <alternativeName>
        <fullName evidence="8">Cob(II)yrinic acid a,c-diamide adenosyltransferase</fullName>
    </alternativeName>
</protein>
<evidence type="ECO:0000256" key="1">
    <source>
        <dbReference type="ARBA" id="ARBA00005121"/>
    </source>
</evidence>
<dbReference type="NCBIfam" id="NF004637">
    <property type="entry name" value="PRK05986.1"/>
    <property type="match status" value="1"/>
</dbReference>
<evidence type="ECO:0000256" key="9">
    <source>
        <dbReference type="SAM" id="MobiDB-lite"/>
    </source>
</evidence>
<sequence>MTDTTSKDDRHKARQQKLKEQVDAKVDAAQEEKGLVLIITGNGKGKSTSGFGMVARAVGHGQQCGVGQFIKGTWDCGERNLLEQHGVQFAVMATGFTWETQNKQADTEAAQETWQQCKAMLADESLDVVLLDELTYMITYDYIDLEEVLHAIENRPAMQSVIITGRAAHRKLIEIADTVSEVRNVKHAFESGIKARKGIDW</sequence>
<dbReference type="PANTHER" id="PTHR46638">
    <property type="entry name" value="CORRINOID ADENOSYLTRANSFERASE"/>
    <property type="match status" value="1"/>
</dbReference>
<evidence type="ECO:0000313" key="12">
    <source>
        <dbReference type="Proteomes" id="UP000240530"/>
    </source>
</evidence>
<dbReference type="RefSeq" id="WP_045065433.1">
    <property type="nucleotide sequence ID" value="NZ_CP131572.1"/>
</dbReference>
<dbReference type="PANTHER" id="PTHR46638:SF1">
    <property type="entry name" value="CORRINOID ADENOSYLTRANSFERASE"/>
    <property type="match status" value="1"/>
</dbReference>
<comment type="function">
    <text evidence="5 8">Required for both de novo synthesis of the corrin ring for the assimilation of exogenous corrinoids. Participates in the adenosylation of a variety of incomplete and complete corrinoids.</text>
</comment>
<dbReference type="GO" id="GO:0005737">
    <property type="term" value="C:cytoplasm"/>
    <property type="evidence" value="ECO:0007669"/>
    <property type="project" value="UniProtKB-SubCell"/>
</dbReference>
<dbReference type="GO" id="GO:0006779">
    <property type="term" value="P:porphyrin-containing compound biosynthetic process"/>
    <property type="evidence" value="ECO:0007669"/>
    <property type="project" value="UniProtKB-UniRule"/>
</dbReference>
<evidence type="ECO:0000259" key="10">
    <source>
        <dbReference type="Pfam" id="PF12557"/>
    </source>
</evidence>
<dbReference type="EC" id="2.5.1.17" evidence="3 8"/>
<evidence type="ECO:0000256" key="8">
    <source>
        <dbReference type="PIRNR" id="PIRNR015617"/>
    </source>
</evidence>
<keyword evidence="8" id="KW-0963">Cytoplasm</keyword>
<evidence type="ECO:0000313" key="11">
    <source>
        <dbReference type="EMBL" id="PSV12931.1"/>
    </source>
</evidence>
<keyword evidence="4 8" id="KW-0627">Porphyrin biosynthesis</keyword>
<dbReference type="InterPro" id="IPR027417">
    <property type="entry name" value="P-loop_NTPase"/>
</dbReference>
<comment type="catalytic activity">
    <reaction evidence="7 8">
        <text>2 cob(II)alamin + reduced [electron-transfer flavoprotein] + 2 ATP = 2 adenosylcob(III)alamin + 2 triphosphate + oxidized [electron-transfer flavoprotein] + 3 H(+)</text>
        <dbReference type="Rhea" id="RHEA:28671"/>
        <dbReference type="Rhea" id="RHEA-COMP:10685"/>
        <dbReference type="Rhea" id="RHEA-COMP:10686"/>
        <dbReference type="ChEBI" id="CHEBI:15378"/>
        <dbReference type="ChEBI" id="CHEBI:16304"/>
        <dbReference type="ChEBI" id="CHEBI:18036"/>
        <dbReference type="ChEBI" id="CHEBI:18408"/>
        <dbReference type="ChEBI" id="CHEBI:30616"/>
        <dbReference type="ChEBI" id="CHEBI:57692"/>
        <dbReference type="ChEBI" id="CHEBI:58307"/>
        <dbReference type="EC" id="2.5.1.17"/>
    </reaction>
</comment>
<name>A0A2T3KYQ1_PHOLD</name>
<evidence type="ECO:0000256" key="4">
    <source>
        <dbReference type="ARBA" id="ARBA00023244"/>
    </source>
</evidence>
<dbReference type="GO" id="GO:0008817">
    <property type="term" value="F:corrinoid adenosyltransferase activity"/>
    <property type="evidence" value="ECO:0007669"/>
    <property type="project" value="UniProtKB-UniRule"/>
</dbReference>
<dbReference type="Gene3D" id="3.40.50.300">
    <property type="entry name" value="P-loop containing nucleotide triphosphate hydrolases"/>
    <property type="match status" value="1"/>
</dbReference>
<comment type="similarity">
    <text evidence="2 8">Belongs to the Cob(I)alamin adenosyltransferase family.</text>
</comment>
<dbReference type="EMBL" id="PYNS01000002">
    <property type="protein sequence ID" value="PSV12931.1"/>
    <property type="molecule type" value="Genomic_DNA"/>
</dbReference>
<dbReference type="CDD" id="cd00561">
    <property type="entry name" value="CobA_ACA"/>
    <property type="match status" value="1"/>
</dbReference>
<comment type="caution">
    <text evidence="11">The sequence shown here is derived from an EMBL/GenBank/DDBJ whole genome shotgun (WGS) entry which is preliminary data.</text>
</comment>
<comment type="catalytic activity">
    <reaction evidence="6 8">
        <text>2 cob(II)yrinate a,c diamide + reduced [electron-transfer flavoprotein] + 2 ATP = 2 adenosylcob(III)yrinate a,c-diamide + 2 triphosphate + oxidized [electron-transfer flavoprotein] + 3 H(+)</text>
        <dbReference type="Rhea" id="RHEA:11528"/>
        <dbReference type="Rhea" id="RHEA-COMP:10685"/>
        <dbReference type="Rhea" id="RHEA-COMP:10686"/>
        <dbReference type="ChEBI" id="CHEBI:15378"/>
        <dbReference type="ChEBI" id="CHEBI:18036"/>
        <dbReference type="ChEBI" id="CHEBI:30616"/>
        <dbReference type="ChEBI" id="CHEBI:57692"/>
        <dbReference type="ChEBI" id="CHEBI:58307"/>
        <dbReference type="ChEBI" id="CHEBI:58503"/>
        <dbReference type="ChEBI" id="CHEBI:58537"/>
        <dbReference type="EC" id="2.5.1.17"/>
    </reaction>
</comment>
<keyword evidence="8" id="KW-0067">ATP-binding</keyword>